<evidence type="ECO:0000256" key="3">
    <source>
        <dbReference type="ARBA" id="ARBA00012180"/>
    </source>
</evidence>
<evidence type="ECO:0000313" key="11">
    <source>
        <dbReference type="Proteomes" id="UP000242519"/>
    </source>
</evidence>
<dbReference type="InterPro" id="IPR050092">
    <property type="entry name" value="RNase_H"/>
</dbReference>
<evidence type="ECO:0000256" key="1">
    <source>
        <dbReference type="ARBA" id="ARBA00000077"/>
    </source>
</evidence>
<evidence type="ECO:0000256" key="7">
    <source>
        <dbReference type="ARBA" id="ARBA00022801"/>
    </source>
</evidence>
<dbReference type="AlphaFoldDB" id="A0A218YUY4"/>
<keyword evidence="11" id="KW-1185">Reference proteome</keyword>
<dbReference type="Gene3D" id="3.30.420.10">
    <property type="entry name" value="Ribonuclease H-like superfamily/Ribonuclease H"/>
    <property type="match status" value="1"/>
</dbReference>
<dbReference type="GO" id="GO:0004523">
    <property type="term" value="F:RNA-DNA hybrid ribonuclease activity"/>
    <property type="evidence" value="ECO:0007669"/>
    <property type="project" value="UniProtKB-EC"/>
</dbReference>
<evidence type="ECO:0000256" key="8">
    <source>
        <dbReference type="SAM" id="MobiDB-lite"/>
    </source>
</evidence>
<comment type="caution">
    <text evidence="10">The sequence shown here is derived from an EMBL/GenBank/DDBJ whole genome shotgun (WGS) entry which is preliminary data.</text>
</comment>
<keyword evidence="7" id="KW-0378">Hydrolase</keyword>
<keyword evidence="5" id="KW-0479">Metal-binding</keyword>
<evidence type="ECO:0000256" key="4">
    <source>
        <dbReference type="ARBA" id="ARBA00022722"/>
    </source>
</evidence>
<evidence type="ECO:0000256" key="5">
    <source>
        <dbReference type="ARBA" id="ARBA00022723"/>
    </source>
</evidence>
<dbReference type="InterPro" id="IPR036397">
    <property type="entry name" value="RNaseH_sf"/>
</dbReference>
<dbReference type="InterPro" id="IPR012337">
    <property type="entry name" value="RNaseH-like_sf"/>
</dbReference>
<dbReference type="PROSITE" id="PS50879">
    <property type="entry name" value="RNASE_H_1"/>
    <property type="match status" value="1"/>
</dbReference>
<keyword evidence="6" id="KW-0255">Endonuclease</keyword>
<dbReference type="SUPFAM" id="SSF53098">
    <property type="entry name" value="Ribonuclease H-like"/>
    <property type="match status" value="1"/>
</dbReference>
<dbReference type="PANTHER" id="PTHR10642">
    <property type="entry name" value="RIBONUCLEASE H1"/>
    <property type="match status" value="1"/>
</dbReference>
<accession>A0A218YUY4</accession>
<dbReference type="Proteomes" id="UP000242519">
    <property type="component" value="Unassembled WGS sequence"/>
</dbReference>
<dbReference type="InterPro" id="IPR002156">
    <property type="entry name" value="RNaseH_domain"/>
</dbReference>
<keyword evidence="4" id="KW-0540">Nuclease</keyword>
<feature type="compositionally biased region" description="Low complexity" evidence="8">
    <location>
        <begin position="53"/>
        <end position="71"/>
    </location>
</feature>
<dbReference type="GO" id="GO:0046872">
    <property type="term" value="F:metal ion binding"/>
    <property type="evidence" value="ECO:0007669"/>
    <property type="project" value="UniProtKB-KW"/>
</dbReference>
<reference evidence="10 11" key="1">
    <citation type="submission" date="2017-04" db="EMBL/GenBank/DDBJ databases">
        <title>Draft genome sequence of Marssonina coronaria NL1: causal agent of apple blotch.</title>
        <authorList>
            <person name="Cheng Q."/>
        </authorList>
    </citation>
    <scope>NUCLEOTIDE SEQUENCE [LARGE SCALE GENOMIC DNA]</scope>
    <source>
        <strain evidence="10 11">NL1</strain>
    </source>
</reference>
<name>A0A218YUY4_9HELO</name>
<dbReference type="EMBL" id="MZNU01000384">
    <property type="protein sequence ID" value="OWO98668.1"/>
    <property type="molecule type" value="Genomic_DNA"/>
</dbReference>
<feature type="region of interest" description="Disordered" evidence="8">
    <location>
        <begin position="1"/>
        <end position="83"/>
    </location>
</feature>
<evidence type="ECO:0000313" key="10">
    <source>
        <dbReference type="EMBL" id="OWO98668.1"/>
    </source>
</evidence>
<feature type="domain" description="RNase H type-1" evidence="9">
    <location>
        <begin position="108"/>
        <end position="264"/>
    </location>
</feature>
<sequence>MSFSVKPTLPEGDIGQLLRMGWPRHRESREVSSQRSASLFTRVGSHSSRISKRSAQPSSSAPRAISRGRLPVPLPSRPPRAERKFDTSVYGMRGVDDFRSGLRRLEHDPGSIIVAVHGALSTRGRPEPRAGYGVFVSGLAEGLNQNGLVPYMSPQTKENAELVATIKALEIVQDLVMAGEDFTHVIIKSTWAYLVNGLCVHIWKWAQNGFLNSDGQPMMNGRMFQYLHERVVLLEEKYGTRVSFCQVDKMYNVPATALAREAVR</sequence>
<dbReference type="GO" id="GO:0043137">
    <property type="term" value="P:DNA replication, removal of RNA primer"/>
    <property type="evidence" value="ECO:0007669"/>
    <property type="project" value="TreeGrafter"/>
</dbReference>
<dbReference type="GO" id="GO:0003676">
    <property type="term" value="F:nucleic acid binding"/>
    <property type="evidence" value="ECO:0007669"/>
    <property type="project" value="InterPro"/>
</dbReference>
<gene>
    <name evidence="10" type="ORF">B2J93_5825</name>
</gene>
<proteinExistence type="inferred from homology"/>
<dbReference type="InParanoid" id="A0A218YUY4"/>
<dbReference type="PANTHER" id="PTHR10642:SF26">
    <property type="entry name" value="RIBONUCLEASE H1"/>
    <property type="match status" value="1"/>
</dbReference>
<evidence type="ECO:0000259" key="9">
    <source>
        <dbReference type="PROSITE" id="PS50879"/>
    </source>
</evidence>
<dbReference type="OrthoDB" id="245563at2759"/>
<protein>
    <recommendedName>
        <fullName evidence="3">ribonuclease H</fullName>
        <ecNumber evidence="3">3.1.26.4</ecNumber>
    </recommendedName>
</protein>
<evidence type="ECO:0000256" key="2">
    <source>
        <dbReference type="ARBA" id="ARBA00005300"/>
    </source>
</evidence>
<dbReference type="STRING" id="503106.A0A218YUY4"/>
<organism evidence="10 11">
    <name type="scientific">Diplocarpon coronariae</name>
    <dbReference type="NCBI Taxonomy" id="2795749"/>
    <lineage>
        <taxon>Eukaryota</taxon>
        <taxon>Fungi</taxon>
        <taxon>Dikarya</taxon>
        <taxon>Ascomycota</taxon>
        <taxon>Pezizomycotina</taxon>
        <taxon>Leotiomycetes</taxon>
        <taxon>Helotiales</taxon>
        <taxon>Drepanopezizaceae</taxon>
        <taxon>Diplocarpon</taxon>
    </lineage>
</organism>
<evidence type="ECO:0000256" key="6">
    <source>
        <dbReference type="ARBA" id="ARBA00022759"/>
    </source>
</evidence>
<comment type="similarity">
    <text evidence="2">Belongs to the RNase H family.</text>
</comment>
<comment type="catalytic activity">
    <reaction evidence="1">
        <text>Endonucleolytic cleavage to 5'-phosphomonoester.</text>
        <dbReference type="EC" id="3.1.26.4"/>
    </reaction>
</comment>
<dbReference type="EC" id="3.1.26.4" evidence="3"/>